<evidence type="ECO:0000313" key="1">
    <source>
        <dbReference type="EMBL" id="KAG0646602.1"/>
    </source>
</evidence>
<dbReference type="AlphaFoldDB" id="A0A9P7AU93"/>
<dbReference type="InterPro" id="IPR015943">
    <property type="entry name" value="WD40/YVTN_repeat-like_dom_sf"/>
</dbReference>
<name>A0A9P7AU93_9HELO</name>
<evidence type="ECO:0000313" key="2">
    <source>
        <dbReference type="Proteomes" id="UP000785200"/>
    </source>
</evidence>
<evidence type="ECO:0008006" key="3">
    <source>
        <dbReference type="Google" id="ProtNLM"/>
    </source>
</evidence>
<dbReference type="Proteomes" id="UP000785200">
    <property type="component" value="Unassembled WGS sequence"/>
</dbReference>
<comment type="caution">
    <text evidence="1">The sequence shown here is derived from an EMBL/GenBank/DDBJ whole genome shotgun (WGS) entry which is preliminary data.</text>
</comment>
<reference evidence="1" key="1">
    <citation type="submission" date="2019-07" db="EMBL/GenBank/DDBJ databases">
        <title>Hyphodiscus hymeniophilus genome sequencing and assembly.</title>
        <authorList>
            <person name="Kramer G."/>
            <person name="Nodwell J."/>
        </authorList>
    </citation>
    <scope>NUCLEOTIDE SEQUENCE</scope>
    <source>
        <strain evidence="1">ATCC 34498</strain>
    </source>
</reference>
<keyword evidence="2" id="KW-1185">Reference proteome</keyword>
<organism evidence="1 2">
    <name type="scientific">Hyphodiscus hymeniophilus</name>
    <dbReference type="NCBI Taxonomy" id="353542"/>
    <lineage>
        <taxon>Eukaryota</taxon>
        <taxon>Fungi</taxon>
        <taxon>Dikarya</taxon>
        <taxon>Ascomycota</taxon>
        <taxon>Pezizomycotina</taxon>
        <taxon>Leotiomycetes</taxon>
        <taxon>Helotiales</taxon>
        <taxon>Hyphodiscaceae</taxon>
        <taxon>Hyphodiscus</taxon>
    </lineage>
</organism>
<dbReference type="EMBL" id="VNKQ01000015">
    <property type="protein sequence ID" value="KAG0646602.1"/>
    <property type="molecule type" value="Genomic_DNA"/>
</dbReference>
<accession>A0A9P7AU93</accession>
<gene>
    <name evidence="1" type="ORF">D0Z07_7569</name>
</gene>
<dbReference type="InterPro" id="IPR011048">
    <property type="entry name" value="Haem_d1_sf"/>
</dbReference>
<sequence>MSLALASPTLFPRTIYFLNNEVSGNYLVSMKLSEQDGTVSGGVKIPTGGKGFSGDIAPSADSVVVAGNYLFVPNSGDDTLSFFIINPLDPLHPRLVGRPAPTLGRTPLSVAYSDKHNTACVLNAGSLAGITCYEVSPFEGLKVLGPMRVIPQTENQDPSPAPAGPLILANDIRFNPSESAVFATVRSNGLNPGLLYSFPVSRGQVGTKPVVSSLANTQIAFSLTFLSADDRLLITNPHIGSSALSIVDLSPSGEVVKTQDVTIPREAATCWVAYEPSLKSAILSDAITPAFTVLNTETGAVRGQVNFTTPLNGAMDNKIDRDWFYALTDPFGADGLVASPELLVFDITPIARGGVPKQVQTYDIFHAIGNITNLNGLAIYPGNRL</sequence>
<protein>
    <recommendedName>
        <fullName evidence="3">3-carboxymuconate cyclase</fullName>
    </recommendedName>
</protein>
<dbReference type="Gene3D" id="2.130.10.10">
    <property type="entry name" value="YVTN repeat-like/Quinoprotein amine dehydrogenase"/>
    <property type="match status" value="1"/>
</dbReference>
<dbReference type="SUPFAM" id="SSF51004">
    <property type="entry name" value="C-terminal (heme d1) domain of cytochrome cd1-nitrite reductase"/>
    <property type="match status" value="1"/>
</dbReference>
<proteinExistence type="predicted"/>
<dbReference type="OrthoDB" id="10006285at2759"/>